<dbReference type="RefSeq" id="XP_067922593.1">
    <property type="nucleotide sequence ID" value="XM_068065428.1"/>
</dbReference>
<dbReference type="SUPFAM" id="SSF53335">
    <property type="entry name" value="S-adenosyl-L-methionine-dependent methyltransferases"/>
    <property type="match status" value="1"/>
</dbReference>
<dbReference type="AlphaFoldDB" id="A0A2C6KXQ7"/>
<evidence type="ECO:0000313" key="3">
    <source>
        <dbReference type="EMBL" id="PHJ20908.1"/>
    </source>
</evidence>
<sequence>MIRSGTTAADSVRPPSKSTQADSSFAARLPDAFAAYLRRNNVSLSLYDALPASPRYFAVIFPPAPLTRAAAAIAAAAATGEDECLAVFVGLVYPQVRSVHKLANSQPLGSQVFDSKCILHPRSVLSRRCAHLGTARESGRFIPEGTGDWTRENTSLSRGRLGYDEYLEAVLDCMQHELQLAAHPRLVRWLVPTCRSMGGHASRETPAFPLVFALPPGASPRQCTAYKLGLIHPLDAASAACAFALRPRPGDLVCDLCCAPGNKLVLLANSVACWPSKGAFPITRSADFPSRTAVSDGCLHTPNRRILQQTTLTPSEAQGQSFAVNEDPGLYCGTVVGVEGRRQRAEVCRRIVRKLGAHNVLLVLQDGRSFSGACTCDVCYEGPNNLIGSSSVANAKRREPGVSSQIGAEDKGETAGNVVSGDRGRPSTGGRLSRRKARKREEAAEVPLIDLLPGLSNFDEGGSKSWGELRSKVKATLDGQEVDSAPGEPGSAASANTAEPFLEIGQNCFGTFDKVLVDVECTHDGSLRHMHKFGQQWRWEDFEKKMQMKTHADRSGRKPVLPVGHAQSPAPREAARSCIDTPVAGTASAAEPADRPRSGTKSSGQTHTASCASNLSASSKDNHILARATVRTSKSGPPGTCEEFAELRVRQRQLLQRGFDLLRPGGLLVYSTCSNCEDQNEYIVRDFLSHNDRAALYPLPCSGLKADPFIFPSSENPTGEYDLNCSWKEWRHLNSQEILPFPSWPAVPSSLESDYTLRRHPEALILPDLASGSADMAKHGASVFSSVGKSQAASQAPDQLSEGEVECLEAPADHQTSEERQRFRECSCYFTPAHSGTSGLFMACITKLQ</sequence>
<accession>A0A2C6KXQ7</accession>
<feature type="region of interest" description="Disordered" evidence="1">
    <location>
        <begin position="1"/>
        <end position="23"/>
    </location>
</feature>
<evidence type="ECO:0000256" key="1">
    <source>
        <dbReference type="SAM" id="MobiDB-lite"/>
    </source>
</evidence>
<keyword evidence="4" id="KW-1185">Reference proteome</keyword>
<protein>
    <submittedName>
        <fullName evidence="3">Nol1 nop2 sun family protein</fullName>
    </submittedName>
</protein>
<feature type="region of interest" description="Disordered" evidence="1">
    <location>
        <begin position="389"/>
        <end position="439"/>
    </location>
</feature>
<dbReference type="PANTHER" id="PTHR22807:SF16">
    <property type="entry name" value="SAM-DEPENDENT MTASE RSMB_NOP-TYPE DOMAIN-CONTAINING PROTEIN"/>
    <property type="match status" value="1"/>
</dbReference>
<feature type="domain" description="SAM-dependent methyltransferase RsmB-F/NOP2-type catalytic core" evidence="2">
    <location>
        <begin position="642"/>
        <end position="703"/>
    </location>
</feature>
<organism evidence="3 4">
    <name type="scientific">Cystoisospora suis</name>
    <dbReference type="NCBI Taxonomy" id="483139"/>
    <lineage>
        <taxon>Eukaryota</taxon>
        <taxon>Sar</taxon>
        <taxon>Alveolata</taxon>
        <taxon>Apicomplexa</taxon>
        <taxon>Conoidasida</taxon>
        <taxon>Coccidia</taxon>
        <taxon>Eucoccidiorida</taxon>
        <taxon>Eimeriorina</taxon>
        <taxon>Sarcocystidae</taxon>
        <taxon>Cystoisospora</taxon>
    </lineage>
</organism>
<dbReference type="VEuPathDB" id="ToxoDB:CSUI_005251"/>
<dbReference type="InterPro" id="IPR049560">
    <property type="entry name" value="MeTrfase_RsmB-F_NOP2_cat"/>
</dbReference>
<evidence type="ECO:0000313" key="4">
    <source>
        <dbReference type="Proteomes" id="UP000221165"/>
    </source>
</evidence>
<dbReference type="InterPro" id="IPR023267">
    <property type="entry name" value="RCMT"/>
</dbReference>
<feature type="region of interest" description="Disordered" evidence="1">
    <location>
        <begin position="548"/>
        <end position="616"/>
    </location>
</feature>
<dbReference type="GO" id="GO:0001510">
    <property type="term" value="P:RNA methylation"/>
    <property type="evidence" value="ECO:0007669"/>
    <property type="project" value="InterPro"/>
</dbReference>
<dbReference type="OrthoDB" id="427002at2759"/>
<dbReference type="GeneID" id="94428639"/>
<gene>
    <name evidence="3" type="ORF">CSUI_005251</name>
</gene>
<dbReference type="GO" id="GO:0008173">
    <property type="term" value="F:RNA methyltransferase activity"/>
    <property type="evidence" value="ECO:0007669"/>
    <property type="project" value="InterPro"/>
</dbReference>
<dbReference type="Pfam" id="PF01189">
    <property type="entry name" value="Methyltr_RsmB-F"/>
    <property type="match status" value="1"/>
</dbReference>
<dbReference type="Proteomes" id="UP000221165">
    <property type="component" value="Unassembled WGS sequence"/>
</dbReference>
<dbReference type="InterPro" id="IPR029063">
    <property type="entry name" value="SAM-dependent_MTases_sf"/>
</dbReference>
<dbReference type="EMBL" id="MIGC01002537">
    <property type="protein sequence ID" value="PHJ20908.1"/>
    <property type="molecule type" value="Genomic_DNA"/>
</dbReference>
<feature type="region of interest" description="Disordered" evidence="1">
    <location>
        <begin position="793"/>
        <end position="818"/>
    </location>
</feature>
<name>A0A2C6KXQ7_9APIC</name>
<reference evidence="3 4" key="1">
    <citation type="journal article" date="2017" name="Int. J. Parasitol.">
        <title>The genome of the protozoan parasite Cystoisospora suis and a reverse vaccinology approach to identify vaccine candidates.</title>
        <authorList>
            <person name="Palmieri N."/>
            <person name="Shrestha A."/>
            <person name="Ruttkowski B."/>
            <person name="Beck T."/>
            <person name="Vogl C."/>
            <person name="Tomley F."/>
            <person name="Blake D.P."/>
            <person name="Joachim A."/>
        </authorList>
    </citation>
    <scope>NUCLEOTIDE SEQUENCE [LARGE SCALE GENOMIC DNA]</scope>
    <source>
        <strain evidence="3 4">Wien I</strain>
    </source>
</reference>
<proteinExistence type="predicted"/>
<feature type="compositionally biased region" description="Polar residues" evidence="1">
    <location>
        <begin position="599"/>
        <end position="616"/>
    </location>
</feature>
<evidence type="ECO:0000259" key="2">
    <source>
        <dbReference type="Pfam" id="PF01189"/>
    </source>
</evidence>
<dbReference type="Gene3D" id="3.40.50.150">
    <property type="entry name" value="Vaccinia Virus protein VP39"/>
    <property type="match status" value="3"/>
</dbReference>
<comment type="caution">
    <text evidence="3">The sequence shown here is derived from an EMBL/GenBank/DDBJ whole genome shotgun (WGS) entry which is preliminary data.</text>
</comment>
<dbReference type="PANTHER" id="PTHR22807">
    <property type="entry name" value="NOP2 YEAST -RELATED NOL1/NOP2/FMU SUN DOMAIN-CONTAINING"/>
    <property type="match status" value="1"/>
</dbReference>